<keyword evidence="2" id="KW-0812">Transmembrane</keyword>
<evidence type="ECO:0000313" key="4">
    <source>
        <dbReference type="Proteomes" id="UP000184263"/>
    </source>
</evidence>
<proteinExistence type="predicted"/>
<dbReference type="RefSeq" id="WP_073088089.1">
    <property type="nucleotide sequence ID" value="NZ_FRBC01000002.1"/>
</dbReference>
<accession>A0A1M6RMN8</accession>
<evidence type="ECO:0000313" key="3">
    <source>
        <dbReference type="EMBL" id="SHK33781.1"/>
    </source>
</evidence>
<protein>
    <submittedName>
        <fullName evidence="3">Uncharacterized protein</fullName>
    </submittedName>
</protein>
<dbReference type="AlphaFoldDB" id="A0A1M6RMN8"/>
<feature type="compositionally biased region" description="Basic and acidic residues" evidence="1">
    <location>
        <begin position="116"/>
        <end position="128"/>
    </location>
</feature>
<sequence>MAKLYAAAVFAFIAAVVIVVTGLSSEARFITVFFRSIVGFISAGLIVYIMLRILAAKDILDFDDFIAAKDEEALAEVDAASSPATDTAAGDDQPEVNEGGTAVEEPAQFEPLSTEDLTRMKSPEQLGK</sequence>
<feature type="transmembrane region" description="Helical" evidence="2">
    <location>
        <begin position="32"/>
        <end position="51"/>
    </location>
</feature>
<dbReference type="OrthoDB" id="1666940at2"/>
<organism evidence="3 4">
    <name type="scientific">Selenomonas ruminantium</name>
    <dbReference type="NCBI Taxonomy" id="971"/>
    <lineage>
        <taxon>Bacteria</taxon>
        <taxon>Bacillati</taxon>
        <taxon>Bacillota</taxon>
        <taxon>Negativicutes</taxon>
        <taxon>Selenomonadales</taxon>
        <taxon>Selenomonadaceae</taxon>
        <taxon>Selenomonas</taxon>
    </lineage>
</organism>
<reference evidence="3 4" key="1">
    <citation type="submission" date="2016-11" db="EMBL/GenBank/DDBJ databases">
        <authorList>
            <person name="Jaros S."/>
            <person name="Januszkiewicz K."/>
            <person name="Wedrychowicz H."/>
        </authorList>
    </citation>
    <scope>NUCLEOTIDE SEQUENCE [LARGE SCALE GENOMIC DNA]</scope>
    <source>
        <strain evidence="3 4">HD4</strain>
    </source>
</reference>
<keyword evidence="2" id="KW-0472">Membrane</keyword>
<feature type="compositionally biased region" description="Low complexity" evidence="1">
    <location>
        <begin position="78"/>
        <end position="91"/>
    </location>
</feature>
<name>A0A1M6RMN8_SELRU</name>
<dbReference type="EMBL" id="FRBC01000002">
    <property type="protein sequence ID" value="SHK33781.1"/>
    <property type="molecule type" value="Genomic_DNA"/>
</dbReference>
<feature type="region of interest" description="Disordered" evidence="1">
    <location>
        <begin position="78"/>
        <end position="128"/>
    </location>
</feature>
<keyword evidence="2" id="KW-1133">Transmembrane helix</keyword>
<evidence type="ECO:0000256" key="1">
    <source>
        <dbReference type="SAM" id="MobiDB-lite"/>
    </source>
</evidence>
<evidence type="ECO:0000256" key="2">
    <source>
        <dbReference type="SAM" id="Phobius"/>
    </source>
</evidence>
<gene>
    <name evidence="3" type="ORF">SAMN05216582_102157</name>
</gene>
<dbReference type="Proteomes" id="UP000184263">
    <property type="component" value="Unassembled WGS sequence"/>
</dbReference>